<dbReference type="AlphaFoldDB" id="A0A914YX51"/>
<name>A0A914YX51_9BILA</name>
<evidence type="ECO:0000313" key="1">
    <source>
        <dbReference type="Proteomes" id="UP000887577"/>
    </source>
</evidence>
<evidence type="ECO:0000313" key="2">
    <source>
        <dbReference type="WBParaSite" id="PSU_v2.g4688.t1"/>
    </source>
</evidence>
<sequence length="148" mass="16490">MVKVFIKVLSIIGLEANGRDPEKEIEFLPNGLKINLKNELCIPDYKFLGFVRYIIYVNETGLLKASFYETKNGDNLKLYFLEEESNGMPKIAPNETNYQNIVLQLTTTTTSTAKPTMPPVNVKENEIAEASGLPLSILIPIIVVSLIG</sequence>
<protein>
    <submittedName>
        <fullName evidence="2">Uncharacterized protein</fullName>
    </submittedName>
</protein>
<reference evidence="2" key="1">
    <citation type="submission" date="2022-11" db="UniProtKB">
        <authorList>
            <consortium name="WormBaseParasite"/>
        </authorList>
    </citation>
    <scope>IDENTIFICATION</scope>
</reference>
<dbReference type="WBParaSite" id="PSU_v2.g4688.t1">
    <property type="protein sequence ID" value="PSU_v2.g4688.t1"/>
    <property type="gene ID" value="PSU_v2.g4688"/>
</dbReference>
<organism evidence="1 2">
    <name type="scientific">Panagrolaimus superbus</name>
    <dbReference type="NCBI Taxonomy" id="310955"/>
    <lineage>
        <taxon>Eukaryota</taxon>
        <taxon>Metazoa</taxon>
        <taxon>Ecdysozoa</taxon>
        <taxon>Nematoda</taxon>
        <taxon>Chromadorea</taxon>
        <taxon>Rhabditida</taxon>
        <taxon>Tylenchina</taxon>
        <taxon>Panagrolaimomorpha</taxon>
        <taxon>Panagrolaimoidea</taxon>
        <taxon>Panagrolaimidae</taxon>
        <taxon>Panagrolaimus</taxon>
    </lineage>
</organism>
<proteinExistence type="predicted"/>
<accession>A0A914YX51</accession>
<keyword evidence="1" id="KW-1185">Reference proteome</keyword>
<dbReference type="Proteomes" id="UP000887577">
    <property type="component" value="Unplaced"/>
</dbReference>